<feature type="domain" description="Ig-like" evidence="3">
    <location>
        <begin position="242"/>
        <end position="340"/>
    </location>
</feature>
<feature type="domain" description="Ig-like" evidence="3">
    <location>
        <begin position="165"/>
        <end position="241"/>
    </location>
</feature>
<feature type="domain" description="Ig-like" evidence="3">
    <location>
        <begin position="841"/>
        <end position="939"/>
    </location>
</feature>
<reference evidence="4 5" key="1">
    <citation type="submission" date="2020-10" db="EMBL/GenBank/DDBJ databases">
        <title>Pygocentrus nattereri (red-bellied piranha) genome, fPygNat1, primary haplotype.</title>
        <authorList>
            <person name="Myers G."/>
            <person name="Meyer A."/>
            <person name="Karagic N."/>
            <person name="Pippel M."/>
            <person name="Winkler S."/>
            <person name="Tracey A."/>
            <person name="Wood J."/>
            <person name="Formenti G."/>
            <person name="Howe K."/>
            <person name="Fedrigo O."/>
            <person name="Jarvis E.D."/>
        </authorList>
    </citation>
    <scope>NUCLEOTIDE SEQUENCE [LARGE SCALE GENOMIC DNA]</scope>
</reference>
<accession>A0AAR2IYH2</accession>
<dbReference type="Proteomes" id="UP001501920">
    <property type="component" value="Chromosome 14"/>
</dbReference>
<dbReference type="SMART" id="SM00407">
    <property type="entry name" value="IGc1"/>
    <property type="match status" value="4"/>
</dbReference>
<reference evidence="4" key="2">
    <citation type="submission" date="2025-05" db="UniProtKB">
        <authorList>
            <consortium name="Ensembl"/>
        </authorList>
    </citation>
    <scope>IDENTIFICATION</scope>
</reference>
<evidence type="ECO:0000313" key="5">
    <source>
        <dbReference type="Proteomes" id="UP001501920"/>
    </source>
</evidence>
<dbReference type="SUPFAM" id="SSF48726">
    <property type="entry name" value="Immunoglobulin"/>
    <property type="match status" value="8"/>
</dbReference>
<dbReference type="InterPro" id="IPR050380">
    <property type="entry name" value="Immune_Resp_Modulators"/>
</dbReference>
<organism evidence="4 5">
    <name type="scientific">Pygocentrus nattereri</name>
    <name type="common">Red-bellied piranha</name>
    <dbReference type="NCBI Taxonomy" id="42514"/>
    <lineage>
        <taxon>Eukaryota</taxon>
        <taxon>Metazoa</taxon>
        <taxon>Chordata</taxon>
        <taxon>Craniata</taxon>
        <taxon>Vertebrata</taxon>
        <taxon>Euteleostomi</taxon>
        <taxon>Actinopterygii</taxon>
        <taxon>Neopterygii</taxon>
        <taxon>Teleostei</taxon>
        <taxon>Ostariophysi</taxon>
        <taxon>Characiformes</taxon>
        <taxon>Characoidei</taxon>
        <taxon>Pygocentrus</taxon>
    </lineage>
</organism>
<feature type="domain" description="Ig-like" evidence="3">
    <location>
        <begin position="442"/>
        <end position="536"/>
    </location>
</feature>
<feature type="domain" description="Ig-like" evidence="3">
    <location>
        <begin position="739"/>
        <end position="833"/>
    </location>
</feature>
<dbReference type="Gene3D" id="2.60.40.10">
    <property type="entry name" value="Immunoglobulins"/>
    <property type="match status" value="9"/>
</dbReference>
<sequence length="952" mass="104939">MWITEGLTDGKDLQRKVSEKRKMSMLVIFGVLVMFTGDAMGSLSMIPDCSFTQSDPCYGAVGHPLHLQLPFEYELNLRKNDSATHTLSRIFKVKHHRITKMPSDDQRWQFVSKNRTIIISSAEKRDSGKYFLDTFDFSGTSKGMYDLQLVIEENSPPTINLLEFGQSIMCVIEDFYPKPLSIKWKKDDREVRGRDWKTTENDSGSYRAVSVLEANLTSSSPGNKYTCEVTHGGRTYEKNLSPAAQFSLKINPPPAKELFINQRAVLECVLTGDNQKEVEGATVSWTVGGRSPATRDVRVGGVTQAGSAFTKTSTLTLEESVWFSGDEVICSTSVDQRTTSDKISVKRGANSPPTIRLVEFGQSIMCIIEDFYPKSLRIKWKKDDREVRGRDWKTTENDSGSYRAVSVLEANLGSSSPGTKYTCEVTHRGKKYSDNLSSRVQSSLKINPPPAKELFINQRAVLECVLTGDSRKEVEGATVSWTAGGRSPATGDVRVGGVTQAGSAFTKTSTLTLEESVWFSGTEVICSTSVDQRTTSDKISVKRGGQRPSIVIYKPDKTVSDSDSVSLVCEVSSSDLANVYVMWKVNGGQYIEGNSMTTIKNDNTLIVLSYLTVTGQQYNSAEITCAVKDANIQNDLQPRTSSPSKTNSPPTIRLVEFGQSIMCIIEDFYPKSLRIKWKKDDREVRGRDWKTTENDSGSYRAVSVLEANLGSSSPGTKYTCEVTHRGKKYSDNLSSRVQSSLKINPPPAKELFINQRAVLECVLTGDSRKEVEGATVSWTAGGRSPATRDVRVGGVTQAGSAFTKTSTLTLEESVWFSGAEVICSTSRTSERISVKRGGQRPSIVIYKPDKPVSDSDSVSLVCEVSSSDLANVYVMWKVNSGQYIEGNSMTTIKNDNTLIVLSYLSVTGKQYNSAEITCAVKDANIQNDFQPRTSSPSISKVNCPICPVSDWR</sequence>
<dbReference type="PROSITE" id="PS50835">
    <property type="entry name" value="IG_LIKE"/>
    <property type="match status" value="8"/>
</dbReference>
<dbReference type="PROSITE" id="PS00290">
    <property type="entry name" value="IG_MHC"/>
    <property type="match status" value="1"/>
</dbReference>
<feature type="domain" description="Ig-like" evidence="3">
    <location>
        <begin position="548"/>
        <end position="642"/>
    </location>
</feature>
<name>A0AAR2IYH2_PYGNA</name>
<feature type="transmembrane region" description="Helical" evidence="2">
    <location>
        <begin position="25"/>
        <end position="46"/>
    </location>
</feature>
<dbReference type="InterPro" id="IPR003599">
    <property type="entry name" value="Ig_sub"/>
</dbReference>
<dbReference type="InterPro" id="IPR036179">
    <property type="entry name" value="Ig-like_dom_sf"/>
</dbReference>
<protein>
    <recommendedName>
        <fullName evidence="3">Ig-like domain-containing protein</fullName>
    </recommendedName>
</protein>
<dbReference type="GeneTree" id="ENSGT01060000249019"/>
<keyword evidence="5" id="KW-1185">Reference proteome</keyword>
<keyword evidence="2" id="KW-0472">Membrane</keyword>
<dbReference type="PANTHER" id="PTHR23411">
    <property type="entry name" value="TAPASIN"/>
    <property type="match status" value="1"/>
</dbReference>
<evidence type="ECO:0000256" key="1">
    <source>
        <dbReference type="ARBA" id="ARBA00023319"/>
    </source>
</evidence>
<dbReference type="AlphaFoldDB" id="A0AAR2IYH2"/>
<evidence type="ECO:0000256" key="2">
    <source>
        <dbReference type="SAM" id="Phobius"/>
    </source>
</evidence>
<feature type="domain" description="Ig-like" evidence="3">
    <location>
        <begin position="643"/>
        <end position="734"/>
    </location>
</feature>
<keyword evidence="2" id="KW-0812">Transmembrane</keyword>
<dbReference type="Pfam" id="PF07654">
    <property type="entry name" value="C1-set"/>
    <property type="match status" value="7"/>
</dbReference>
<dbReference type="InterPro" id="IPR007110">
    <property type="entry name" value="Ig-like_dom"/>
</dbReference>
<dbReference type="InterPro" id="IPR003006">
    <property type="entry name" value="Ig/MHC_CS"/>
</dbReference>
<feature type="domain" description="Ig-like" evidence="3">
    <location>
        <begin position="361"/>
        <end position="437"/>
    </location>
</feature>
<evidence type="ECO:0000259" key="3">
    <source>
        <dbReference type="PROSITE" id="PS50835"/>
    </source>
</evidence>
<dbReference type="SMART" id="SM00409">
    <property type="entry name" value="IG"/>
    <property type="match status" value="4"/>
</dbReference>
<dbReference type="InterPro" id="IPR013783">
    <property type="entry name" value="Ig-like_fold"/>
</dbReference>
<dbReference type="CDD" id="cd00098">
    <property type="entry name" value="IgC1"/>
    <property type="match status" value="3"/>
</dbReference>
<dbReference type="Ensembl" id="ENSPNAT00000056047.1">
    <property type="protein sequence ID" value="ENSPNAP00000043107.1"/>
    <property type="gene ID" value="ENSPNAG00000037619.1"/>
</dbReference>
<keyword evidence="2" id="KW-1133">Transmembrane helix</keyword>
<dbReference type="InterPro" id="IPR003597">
    <property type="entry name" value="Ig_C1-set"/>
</dbReference>
<dbReference type="Ensembl" id="ENSPNAT00000069718.1">
    <property type="protein sequence ID" value="ENSPNAP00000049864.1"/>
    <property type="gene ID" value="ENSPNAG00000037619.1"/>
</dbReference>
<keyword evidence="1" id="KW-0393">Immunoglobulin domain</keyword>
<evidence type="ECO:0000313" key="4">
    <source>
        <dbReference type="Ensembl" id="ENSPNAP00000043107.1"/>
    </source>
</evidence>
<proteinExistence type="predicted"/>